<dbReference type="SUPFAM" id="SSF48403">
    <property type="entry name" value="Ankyrin repeat"/>
    <property type="match status" value="1"/>
</dbReference>
<name>A0A8E2DVY6_9PEZI</name>
<protein>
    <recommendedName>
        <fullName evidence="3">Ankyrin</fullName>
    </recommendedName>
</protein>
<organism evidence="1 2">
    <name type="scientific">Lepidopterella palustris CBS 459.81</name>
    <dbReference type="NCBI Taxonomy" id="1314670"/>
    <lineage>
        <taxon>Eukaryota</taxon>
        <taxon>Fungi</taxon>
        <taxon>Dikarya</taxon>
        <taxon>Ascomycota</taxon>
        <taxon>Pezizomycotina</taxon>
        <taxon>Dothideomycetes</taxon>
        <taxon>Pleosporomycetidae</taxon>
        <taxon>Mytilinidiales</taxon>
        <taxon>Argynnaceae</taxon>
        <taxon>Lepidopterella</taxon>
    </lineage>
</organism>
<proteinExistence type="predicted"/>
<reference evidence="1 2" key="1">
    <citation type="journal article" date="2016" name="Nat. Commun.">
        <title>Ectomycorrhizal ecology is imprinted in the genome of the dominant symbiotic fungus Cenococcum geophilum.</title>
        <authorList>
            <consortium name="DOE Joint Genome Institute"/>
            <person name="Peter M."/>
            <person name="Kohler A."/>
            <person name="Ohm R.A."/>
            <person name="Kuo A."/>
            <person name="Krutzmann J."/>
            <person name="Morin E."/>
            <person name="Arend M."/>
            <person name="Barry K.W."/>
            <person name="Binder M."/>
            <person name="Choi C."/>
            <person name="Clum A."/>
            <person name="Copeland A."/>
            <person name="Grisel N."/>
            <person name="Haridas S."/>
            <person name="Kipfer T."/>
            <person name="LaButti K."/>
            <person name="Lindquist E."/>
            <person name="Lipzen A."/>
            <person name="Maire R."/>
            <person name="Meier B."/>
            <person name="Mihaltcheva S."/>
            <person name="Molinier V."/>
            <person name="Murat C."/>
            <person name="Poggeler S."/>
            <person name="Quandt C.A."/>
            <person name="Sperisen C."/>
            <person name="Tritt A."/>
            <person name="Tisserant E."/>
            <person name="Crous P.W."/>
            <person name="Henrissat B."/>
            <person name="Nehls U."/>
            <person name="Egli S."/>
            <person name="Spatafora J.W."/>
            <person name="Grigoriev I.V."/>
            <person name="Martin F.M."/>
        </authorList>
    </citation>
    <scope>NUCLEOTIDE SEQUENCE [LARGE SCALE GENOMIC DNA]</scope>
    <source>
        <strain evidence="1 2">CBS 459.81</strain>
    </source>
</reference>
<dbReference type="InterPro" id="IPR036770">
    <property type="entry name" value="Ankyrin_rpt-contain_sf"/>
</dbReference>
<sequence length="87" mass="9734">MLKLLIELEADVNPDLDLHFWPGRPLFTAVAYQNPVAAEALLAAGANPRRRGGRRVLLDLALDRGIVGKMEFLGRFGWGVEKLHRED</sequence>
<dbReference type="Gene3D" id="1.25.40.20">
    <property type="entry name" value="Ankyrin repeat-containing domain"/>
    <property type="match status" value="1"/>
</dbReference>
<dbReference type="AlphaFoldDB" id="A0A8E2DVY6"/>
<evidence type="ECO:0000313" key="2">
    <source>
        <dbReference type="Proteomes" id="UP000250266"/>
    </source>
</evidence>
<evidence type="ECO:0000313" key="1">
    <source>
        <dbReference type="EMBL" id="OCK72757.1"/>
    </source>
</evidence>
<dbReference type="EMBL" id="KV746669">
    <property type="protein sequence ID" value="OCK72757.1"/>
    <property type="molecule type" value="Genomic_DNA"/>
</dbReference>
<accession>A0A8E2DVY6</accession>
<evidence type="ECO:0008006" key="3">
    <source>
        <dbReference type="Google" id="ProtNLM"/>
    </source>
</evidence>
<dbReference type="Proteomes" id="UP000250266">
    <property type="component" value="Unassembled WGS sequence"/>
</dbReference>
<gene>
    <name evidence="1" type="ORF">K432DRAFT_387699</name>
</gene>
<keyword evidence="2" id="KW-1185">Reference proteome</keyword>